<evidence type="ECO:0008006" key="3">
    <source>
        <dbReference type="Google" id="ProtNLM"/>
    </source>
</evidence>
<dbReference type="EMBL" id="JAPCKI010000005">
    <property type="protein sequence ID" value="MDD2178064.1"/>
    <property type="molecule type" value="Genomic_DNA"/>
</dbReference>
<name>A0ABT5RWI5_9BURK</name>
<evidence type="ECO:0000313" key="2">
    <source>
        <dbReference type="Proteomes" id="UP001148932"/>
    </source>
</evidence>
<dbReference type="RefSeq" id="WP_274110366.1">
    <property type="nucleotide sequence ID" value="NZ_JAPCKI010000005.1"/>
</dbReference>
<gene>
    <name evidence="1" type="ORF">OIN59_11525</name>
</gene>
<keyword evidence="2" id="KW-1185">Reference proteome</keyword>
<organism evidence="1 2">
    <name type="scientific">Acidovorax benzenivorans</name>
    <dbReference type="NCBI Taxonomy" id="2987520"/>
    <lineage>
        <taxon>Bacteria</taxon>
        <taxon>Pseudomonadati</taxon>
        <taxon>Pseudomonadota</taxon>
        <taxon>Betaproteobacteria</taxon>
        <taxon>Burkholderiales</taxon>
        <taxon>Comamonadaceae</taxon>
        <taxon>Acidovorax</taxon>
    </lineage>
</organism>
<protein>
    <recommendedName>
        <fullName evidence="3">Bacteriophage replication gene A protein (GPA)</fullName>
    </recommendedName>
</protein>
<evidence type="ECO:0000313" key="1">
    <source>
        <dbReference type="EMBL" id="MDD2178064.1"/>
    </source>
</evidence>
<comment type="caution">
    <text evidence="1">The sequence shown here is derived from an EMBL/GenBank/DDBJ whole genome shotgun (WGS) entry which is preliminary data.</text>
</comment>
<accession>A0ABT5RWI5</accession>
<proteinExistence type="predicted"/>
<dbReference type="Proteomes" id="UP001148932">
    <property type="component" value="Unassembled WGS sequence"/>
</dbReference>
<reference evidence="1" key="1">
    <citation type="submission" date="2022-10" db="EMBL/GenBank/DDBJ databases">
        <title>Description of microaerobic benzene degrading bacteria.</title>
        <authorList>
            <person name="Bedics A."/>
            <person name="Tancsics A."/>
            <person name="Banerjee S."/>
        </authorList>
    </citation>
    <scope>NUCLEOTIDE SEQUENCE</scope>
    <source>
        <strain evidence="1">D2M1</strain>
    </source>
</reference>
<sequence length="347" mass="40899">MLDSYEEGYHGDNGKAWDRLSWGDGGHKPGERFPTYLGNSEEAQRFKALNGSSEAEFLQGLLGFTEEPHSYKATPYRWKRFNPKKTDLYRAETLRRSDYVTISLDDPFVLSRDIDKEELTETYSAVAYANELGYVLNVSLTICWEMLGVKPKNSSRDESGLHELVIHPLRDWLKHKSNFYWLYSNEYSERSGLHTHYLFHIPKEHADSFKSYVAKRIKKINRNPQFNTASFKLRLDKGMDPYKQWMRFQYLCKGINRNQYMEHITTGEKVYIEDLIRFRYENPGNNHAMRRIAHSQNLNKKVRQASSFKSALEKSILDINVLYPRRKFRQQEKTEAENLALLKNLQL</sequence>